<evidence type="ECO:0000313" key="2">
    <source>
        <dbReference type="EMBL" id="KAL0631985.1"/>
    </source>
</evidence>
<name>A0ABR3G7S3_9PEZI</name>
<dbReference type="Proteomes" id="UP001447188">
    <property type="component" value="Unassembled WGS sequence"/>
</dbReference>
<dbReference type="InterPro" id="IPR027796">
    <property type="entry name" value="OTT_1508_deam-like"/>
</dbReference>
<sequence length="519" mass="58315">MPPFATPTPTVDRSVAMDIHPNLLVAIATSAFLTRDIRCDNSSKRDNKVDIIEEMAGTAKDDFDRMLFLDAIASLSVSAASAQVVAVALKQNSTNGKAILAIAENGPLDARLIPHIERLLQLLDKIADENERLPDSTTVSPILAAYRMEFIKAVYRYSVLKNLHRYKRRWDKLVPYVNKHVIQRINIHATLPRVAFINAIAALKIARDINFEILHNDVEVSDKEWADLIILMDGTVAELDFIRQYYPPAVKNLQFYRRIFRPFLKLTSQHRHIINLLALAAAGNLFTLFGSEMIVCESTIINPVAVTLPRKLQEFYPVIGSIYRSMRMDRIAEMASGVSRRALGAKWDISNTSVNQYSGRVHCECALIIYLHNSQDEQFRSYNYIGTSKLSCAPCEAWIQAFNSSMVPDAKKYYTRGTHSKWYSSWVMPPVPLTDPVTMELARILHDRLTTGDTSTAWSVKSDSTSATENGDQLIEGEEESETRRQILDFGRDNCSAGGEVNDVNQDTLSDAEMSADFG</sequence>
<dbReference type="EMBL" id="JBBBZM010000195">
    <property type="protein sequence ID" value="KAL0631985.1"/>
    <property type="molecule type" value="Genomic_DNA"/>
</dbReference>
<protein>
    <submittedName>
        <fullName evidence="2">Uncharacterized protein</fullName>
    </submittedName>
</protein>
<evidence type="ECO:0000256" key="1">
    <source>
        <dbReference type="SAM" id="MobiDB-lite"/>
    </source>
</evidence>
<feature type="region of interest" description="Disordered" evidence="1">
    <location>
        <begin position="496"/>
        <end position="519"/>
    </location>
</feature>
<accession>A0ABR3G7S3</accession>
<dbReference type="Pfam" id="PF14441">
    <property type="entry name" value="OTT_1508_deam"/>
    <property type="match status" value="1"/>
</dbReference>
<comment type="caution">
    <text evidence="2">The sequence shown here is derived from an EMBL/GenBank/DDBJ whole genome shotgun (WGS) entry which is preliminary data.</text>
</comment>
<proteinExistence type="predicted"/>
<reference evidence="2 3" key="1">
    <citation type="submission" date="2024-02" db="EMBL/GenBank/DDBJ databases">
        <title>Discinaceae phylogenomics.</title>
        <authorList>
            <person name="Dirks A.C."/>
            <person name="James T.Y."/>
        </authorList>
    </citation>
    <scope>NUCLEOTIDE SEQUENCE [LARGE SCALE GENOMIC DNA]</scope>
    <source>
        <strain evidence="2 3">ACD0624</strain>
    </source>
</reference>
<feature type="compositionally biased region" description="Polar residues" evidence="1">
    <location>
        <begin position="455"/>
        <end position="471"/>
    </location>
</feature>
<feature type="region of interest" description="Disordered" evidence="1">
    <location>
        <begin position="455"/>
        <end position="483"/>
    </location>
</feature>
<evidence type="ECO:0000313" key="3">
    <source>
        <dbReference type="Proteomes" id="UP001447188"/>
    </source>
</evidence>
<keyword evidence="3" id="KW-1185">Reference proteome</keyword>
<gene>
    <name evidence="2" type="ORF">Q9L58_009136</name>
</gene>
<organism evidence="2 3">
    <name type="scientific">Discina gigas</name>
    <dbReference type="NCBI Taxonomy" id="1032678"/>
    <lineage>
        <taxon>Eukaryota</taxon>
        <taxon>Fungi</taxon>
        <taxon>Dikarya</taxon>
        <taxon>Ascomycota</taxon>
        <taxon>Pezizomycotina</taxon>
        <taxon>Pezizomycetes</taxon>
        <taxon>Pezizales</taxon>
        <taxon>Discinaceae</taxon>
        <taxon>Discina</taxon>
    </lineage>
</organism>